<dbReference type="PANTHER" id="PTHR31563">
    <property type="entry name" value="ION CHANNEL POLLUX-RELATED"/>
    <property type="match status" value="1"/>
</dbReference>
<dbReference type="PANTHER" id="PTHR31563:SF10">
    <property type="entry name" value="ION CHANNEL POLLUX-RELATED"/>
    <property type="match status" value="1"/>
</dbReference>
<dbReference type="AlphaFoldDB" id="A0A518ELX9"/>
<feature type="transmembrane region" description="Helical" evidence="7">
    <location>
        <begin position="80"/>
        <end position="106"/>
    </location>
</feature>
<dbReference type="InterPro" id="IPR010420">
    <property type="entry name" value="CASTOR/POLLUX/SYM8_dom"/>
</dbReference>
<accession>A0A518ELX9</accession>
<dbReference type="OrthoDB" id="305351at2"/>
<feature type="domain" description="CASTOR/POLLUX/SYM8 ion channel conserved" evidence="8">
    <location>
        <begin position="283"/>
        <end position="376"/>
    </location>
</feature>
<evidence type="ECO:0000313" key="10">
    <source>
        <dbReference type="Proteomes" id="UP000320390"/>
    </source>
</evidence>
<evidence type="ECO:0000256" key="6">
    <source>
        <dbReference type="ARBA" id="ARBA00023136"/>
    </source>
</evidence>
<dbReference type="EMBL" id="CP036434">
    <property type="protein sequence ID" value="QDV05097.1"/>
    <property type="molecule type" value="Genomic_DNA"/>
</dbReference>
<dbReference type="GO" id="GO:0012505">
    <property type="term" value="C:endomembrane system"/>
    <property type="evidence" value="ECO:0007669"/>
    <property type="project" value="UniProtKB-SubCell"/>
</dbReference>
<comment type="subcellular location">
    <subcellularLocation>
        <location evidence="1">Endomembrane system</location>
        <topology evidence="1">Multi-pass membrane protein</topology>
    </subcellularLocation>
</comment>
<sequence length="650" mass="71311">MSSTLRSPVRFLLERWIQRGVLHQLALMAALIASTAVVGGIAAWLFTPQFTSPGTAIWWSFLRLTDPGYLGDDEGTALRVISTIVTILGYVLFMGSMIAVMTQWLFGTMRRLESGLTPISMREHVVVLGWTNRTPEIVLQLMTAQGRLKRFLERSEARKLRIVVQAEEVDAEVRGRLRDHLGKHWNEGQVFLRSGSALNAEHLKRLDLDRASVVLIPGADFAMGGADASDARVIKTLLTVDKLQGDLAAEQRPFVVAELFDAQKVPLAEESFEGPLEVLSSDQIISRLLSQSLRHQGLARGLIGLLSHRRGNSMYVRGFPELRGRTPRTLFGAFPKAIVLGSIRSGATGPTADLDPRSDVPLGAEDLLVLLAMTYDDCAAVATGLAAPLDVAQNVPAGEAEPSPTPAVAEKTHRILVLGWSHKLGSLARELVASRSGHFDVTVMSRFPAEERRRWLESATAGSDRVRFRHVEGDYSIASELDAQDLQSFDHVALLASDWMSTSEQADARTVLGHVLVRSRLRGVQNGPEVIVEFLDPKNCDLFEERCGEFLVTPQVLSYLLAHTAMRPELAAAYEELFSSQGAEISLQSVEFLGLAERSLTFPEVQQAAFARGVTALGILPEGGDPRLNPDRSEVLHLTRADRILVLTCE</sequence>
<organism evidence="9 10">
    <name type="scientific">Saltatorellus ferox</name>
    <dbReference type="NCBI Taxonomy" id="2528018"/>
    <lineage>
        <taxon>Bacteria</taxon>
        <taxon>Pseudomonadati</taxon>
        <taxon>Planctomycetota</taxon>
        <taxon>Planctomycetia</taxon>
        <taxon>Planctomycetia incertae sedis</taxon>
        <taxon>Saltatorellus</taxon>
    </lineage>
</organism>
<evidence type="ECO:0000259" key="8">
    <source>
        <dbReference type="Pfam" id="PF06241"/>
    </source>
</evidence>
<dbReference type="RefSeq" id="WP_145194521.1">
    <property type="nucleotide sequence ID" value="NZ_CP036434.1"/>
</dbReference>
<keyword evidence="10" id="KW-1185">Reference proteome</keyword>
<feature type="transmembrane region" description="Helical" evidence="7">
    <location>
        <begin position="21"/>
        <end position="46"/>
    </location>
</feature>
<dbReference type="Proteomes" id="UP000320390">
    <property type="component" value="Chromosome"/>
</dbReference>
<evidence type="ECO:0000256" key="5">
    <source>
        <dbReference type="ARBA" id="ARBA00023065"/>
    </source>
</evidence>
<proteinExistence type="predicted"/>
<keyword evidence="2" id="KW-0813">Transport</keyword>
<reference evidence="9 10" key="1">
    <citation type="submission" date="2019-02" db="EMBL/GenBank/DDBJ databases">
        <title>Deep-cultivation of Planctomycetes and their phenomic and genomic characterization uncovers novel biology.</title>
        <authorList>
            <person name="Wiegand S."/>
            <person name="Jogler M."/>
            <person name="Boedeker C."/>
            <person name="Pinto D."/>
            <person name="Vollmers J."/>
            <person name="Rivas-Marin E."/>
            <person name="Kohn T."/>
            <person name="Peeters S.H."/>
            <person name="Heuer A."/>
            <person name="Rast P."/>
            <person name="Oberbeckmann S."/>
            <person name="Bunk B."/>
            <person name="Jeske O."/>
            <person name="Meyerdierks A."/>
            <person name="Storesund J.E."/>
            <person name="Kallscheuer N."/>
            <person name="Luecker S."/>
            <person name="Lage O.M."/>
            <person name="Pohl T."/>
            <person name="Merkel B.J."/>
            <person name="Hornburger P."/>
            <person name="Mueller R.-W."/>
            <person name="Bruemmer F."/>
            <person name="Labrenz M."/>
            <person name="Spormann A.M."/>
            <person name="Op den Camp H."/>
            <person name="Overmann J."/>
            <person name="Amann R."/>
            <person name="Jetten M.S.M."/>
            <person name="Mascher T."/>
            <person name="Medema M.H."/>
            <person name="Devos D.P."/>
            <person name="Kaster A.-K."/>
            <person name="Ovreas L."/>
            <person name="Rohde M."/>
            <person name="Galperin M.Y."/>
            <person name="Jogler C."/>
        </authorList>
    </citation>
    <scope>NUCLEOTIDE SEQUENCE [LARGE SCALE GENOMIC DNA]</scope>
    <source>
        <strain evidence="9 10">Poly30</strain>
    </source>
</reference>
<dbReference type="GO" id="GO:0006811">
    <property type="term" value="P:monoatomic ion transport"/>
    <property type="evidence" value="ECO:0007669"/>
    <property type="project" value="UniProtKB-KW"/>
</dbReference>
<evidence type="ECO:0000256" key="3">
    <source>
        <dbReference type="ARBA" id="ARBA00022692"/>
    </source>
</evidence>
<keyword evidence="3 7" id="KW-0812">Transmembrane</keyword>
<evidence type="ECO:0000256" key="1">
    <source>
        <dbReference type="ARBA" id="ARBA00004127"/>
    </source>
</evidence>
<gene>
    <name evidence="9" type="ORF">Poly30_05920</name>
</gene>
<protein>
    <recommendedName>
        <fullName evidence="8">CASTOR/POLLUX/SYM8 ion channel conserved domain-containing protein</fullName>
    </recommendedName>
</protein>
<keyword evidence="5" id="KW-0406">Ion transport</keyword>
<evidence type="ECO:0000313" key="9">
    <source>
        <dbReference type="EMBL" id="QDV05097.1"/>
    </source>
</evidence>
<evidence type="ECO:0000256" key="4">
    <source>
        <dbReference type="ARBA" id="ARBA00022989"/>
    </source>
</evidence>
<dbReference type="InterPro" id="IPR044849">
    <property type="entry name" value="CASTOR/POLLUX/SYM8-like"/>
</dbReference>
<keyword evidence="4 7" id="KW-1133">Transmembrane helix</keyword>
<dbReference type="Gene3D" id="3.40.50.720">
    <property type="entry name" value="NAD(P)-binding Rossmann-like Domain"/>
    <property type="match status" value="2"/>
</dbReference>
<evidence type="ECO:0000256" key="2">
    <source>
        <dbReference type="ARBA" id="ARBA00022448"/>
    </source>
</evidence>
<name>A0A518ELX9_9BACT</name>
<dbReference type="Pfam" id="PF06241">
    <property type="entry name" value="Castor_Poll_mid"/>
    <property type="match status" value="1"/>
</dbReference>
<evidence type="ECO:0000256" key="7">
    <source>
        <dbReference type="SAM" id="Phobius"/>
    </source>
</evidence>
<keyword evidence="6 7" id="KW-0472">Membrane</keyword>